<dbReference type="EMBL" id="CASHTH010001969">
    <property type="protein sequence ID" value="CAI8022624.1"/>
    <property type="molecule type" value="Genomic_DNA"/>
</dbReference>
<comment type="function">
    <text evidence="1">Substrate recognition and binding subunit of the essential mitochondrial processing protease (MPP), which cleaves the mitochondrial sequence off newly imported precursors proteins.</text>
</comment>
<keyword evidence="6" id="KW-0378">Hydrolase</keyword>
<feature type="coiled-coil region" evidence="3">
    <location>
        <begin position="54"/>
        <end position="106"/>
    </location>
</feature>
<organism evidence="6 7">
    <name type="scientific">Geodia barretti</name>
    <name type="common">Barrett's horny sponge</name>
    <dbReference type="NCBI Taxonomy" id="519541"/>
    <lineage>
        <taxon>Eukaryota</taxon>
        <taxon>Metazoa</taxon>
        <taxon>Porifera</taxon>
        <taxon>Demospongiae</taxon>
        <taxon>Heteroscleromorpha</taxon>
        <taxon>Tetractinellida</taxon>
        <taxon>Astrophorina</taxon>
        <taxon>Geodiidae</taxon>
        <taxon>Geodia</taxon>
    </lineage>
</organism>
<dbReference type="InterPro" id="IPR007863">
    <property type="entry name" value="Peptidase_M16_C"/>
</dbReference>
<keyword evidence="6" id="KW-0645">Protease</keyword>
<protein>
    <submittedName>
        <fullName evidence="6">Uncharacterized zinc protease y4wA</fullName>
    </submittedName>
</protein>
<dbReference type="PANTHER" id="PTHR11851">
    <property type="entry name" value="METALLOPROTEASE"/>
    <property type="match status" value="1"/>
</dbReference>
<dbReference type="GO" id="GO:0046872">
    <property type="term" value="F:metal ion binding"/>
    <property type="evidence" value="ECO:0007669"/>
    <property type="project" value="InterPro"/>
</dbReference>
<dbReference type="InterPro" id="IPR050361">
    <property type="entry name" value="MPP/UQCRC_Complex"/>
</dbReference>
<dbReference type="InterPro" id="IPR011249">
    <property type="entry name" value="Metalloenz_LuxS/M16"/>
</dbReference>
<evidence type="ECO:0000256" key="3">
    <source>
        <dbReference type="SAM" id="Coils"/>
    </source>
</evidence>
<comment type="caution">
    <text evidence="6">The sequence shown here is derived from an EMBL/GenBank/DDBJ whole genome shotgun (WGS) entry which is preliminary data.</text>
</comment>
<sequence length="399" mass="45230">MKFIILERHEAPVFSGYIYVNVGSADEVYGNTGIAHVFEHMAFKGTTTLGTKGYDEEKALMDKMDDLFDQLRAQWAKGNHADAEKLGELEAEFKQLQEEASQYSDGEEYTKILEQEGAVGVNAGTSADWTAYFYSLPSNRIELWMALESERFIDPVMREFFKEKDVIKEERRMRTESSPIGRLIEELQGLAYLAHPYGHPIIGHMSDINTTTRTEALQFFREYYTPSNMVAAIIGDVNADEVIQMAEKYFGRMPARSNPPRVETAEPKQLGERRLKIVEQTQPFIAIAYHKPEVRHPDNAVFGAITDILASGRTSRLYKKLIRDEKISISAGAFPGFPGDKYSNLFLFYSFPSQGHTNAKNEEMILAEIEILKTELVSEAELKKVKTLAKARIDSFASF</sequence>
<comment type="similarity">
    <text evidence="2">Belongs to the peptidase M16 family.</text>
</comment>
<accession>A0AA35S457</accession>
<dbReference type="SUPFAM" id="SSF63411">
    <property type="entry name" value="LuxS/MPP-like metallohydrolase"/>
    <property type="match status" value="2"/>
</dbReference>
<keyword evidence="7" id="KW-1185">Reference proteome</keyword>
<dbReference type="Pfam" id="PF00675">
    <property type="entry name" value="Peptidase_M16"/>
    <property type="match status" value="1"/>
</dbReference>
<gene>
    <name evidence="6" type="ORF">GBAR_LOCUS13271</name>
</gene>
<dbReference type="GO" id="GO:0006508">
    <property type="term" value="P:proteolysis"/>
    <property type="evidence" value="ECO:0007669"/>
    <property type="project" value="UniProtKB-KW"/>
</dbReference>
<feature type="domain" description="Peptidase M16 N-terminal" evidence="4">
    <location>
        <begin position="10"/>
        <end position="57"/>
    </location>
</feature>
<dbReference type="Proteomes" id="UP001174909">
    <property type="component" value="Unassembled WGS sequence"/>
</dbReference>
<dbReference type="PANTHER" id="PTHR11851:SF49">
    <property type="entry name" value="MITOCHONDRIAL-PROCESSING PEPTIDASE SUBUNIT ALPHA"/>
    <property type="match status" value="1"/>
</dbReference>
<proteinExistence type="inferred from homology"/>
<evidence type="ECO:0000313" key="7">
    <source>
        <dbReference type="Proteomes" id="UP001174909"/>
    </source>
</evidence>
<feature type="domain" description="Peptidase M16 C-terminal" evidence="5">
    <location>
        <begin position="212"/>
        <end position="387"/>
    </location>
</feature>
<reference evidence="6" key="1">
    <citation type="submission" date="2023-03" db="EMBL/GenBank/DDBJ databases">
        <authorList>
            <person name="Steffen K."/>
            <person name="Cardenas P."/>
        </authorList>
    </citation>
    <scope>NUCLEOTIDE SEQUENCE</scope>
</reference>
<dbReference type="AlphaFoldDB" id="A0AA35S457"/>
<dbReference type="InterPro" id="IPR011765">
    <property type="entry name" value="Pept_M16_N"/>
</dbReference>
<evidence type="ECO:0000256" key="2">
    <source>
        <dbReference type="ARBA" id="ARBA00007261"/>
    </source>
</evidence>
<evidence type="ECO:0000313" key="6">
    <source>
        <dbReference type="EMBL" id="CAI8022624.1"/>
    </source>
</evidence>
<dbReference type="Pfam" id="PF05193">
    <property type="entry name" value="Peptidase_M16_C"/>
    <property type="match status" value="1"/>
</dbReference>
<dbReference type="GO" id="GO:0008233">
    <property type="term" value="F:peptidase activity"/>
    <property type="evidence" value="ECO:0007669"/>
    <property type="project" value="UniProtKB-KW"/>
</dbReference>
<dbReference type="Gene3D" id="3.30.830.10">
    <property type="entry name" value="Metalloenzyme, LuxS/M16 peptidase-like"/>
    <property type="match status" value="3"/>
</dbReference>
<name>A0AA35S457_GEOBA</name>
<evidence type="ECO:0000259" key="5">
    <source>
        <dbReference type="Pfam" id="PF05193"/>
    </source>
</evidence>
<evidence type="ECO:0000259" key="4">
    <source>
        <dbReference type="Pfam" id="PF00675"/>
    </source>
</evidence>
<keyword evidence="3" id="KW-0175">Coiled coil</keyword>
<evidence type="ECO:0000256" key="1">
    <source>
        <dbReference type="ARBA" id="ARBA00002123"/>
    </source>
</evidence>